<dbReference type="EMBL" id="VSSQ01025212">
    <property type="protein sequence ID" value="MPM73205.1"/>
    <property type="molecule type" value="Genomic_DNA"/>
</dbReference>
<proteinExistence type="predicted"/>
<organism evidence="1">
    <name type="scientific">bioreactor metagenome</name>
    <dbReference type="NCBI Taxonomy" id="1076179"/>
    <lineage>
        <taxon>unclassified sequences</taxon>
        <taxon>metagenomes</taxon>
        <taxon>ecological metagenomes</taxon>
    </lineage>
</organism>
<comment type="caution">
    <text evidence="1">The sequence shown here is derived from an EMBL/GenBank/DDBJ whole genome shotgun (WGS) entry which is preliminary data.</text>
</comment>
<protein>
    <submittedName>
        <fullName evidence="1">Uncharacterized protein</fullName>
    </submittedName>
</protein>
<reference evidence="1" key="1">
    <citation type="submission" date="2019-08" db="EMBL/GenBank/DDBJ databases">
        <authorList>
            <person name="Kucharzyk K."/>
            <person name="Murdoch R.W."/>
            <person name="Higgins S."/>
            <person name="Loffler F."/>
        </authorList>
    </citation>
    <scope>NUCLEOTIDE SEQUENCE</scope>
</reference>
<evidence type="ECO:0000313" key="1">
    <source>
        <dbReference type="EMBL" id="MPM73205.1"/>
    </source>
</evidence>
<name>A0A645C6K8_9ZZZZ</name>
<accession>A0A645C6K8</accession>
<gene>
    <name evidence="1" type="ORF">SDC9_120181</name>
</gene>
<dbReference type="AntiFam" id="ANF00186">
    <property type="entry name" value="Shadow ORF (opposite rpmB)"/>
</dbReference>
<sequence length="72" mass="7872">MKGIKKRAVLNGPLYFSGTEALRADMKFTSFSAAYVHLYALNVDKPTASRMAVRVAYGISRCRPAAAAITEF</sequence>
<dbReference type="AlphaFoldDB" id="A0A645C6K8"/>